<reference evidence="2" key="1">
    <citation type="submission" date="2021-02" db="EMBL/GenBank/DDBJ databases">
        <authorList>
            <person name="Nowell W R."/>
        </authorList>
    </citation>
    <scope>NUCLEOTIDE SEQUENCE</scope>
</reference>
<dbReference type="EMBL" id="CAJOBB010002243">
    <property type="protein sequence ID" value="CAF3951867.1"/>
    <property type="molecule type" value="Genomic_DNA"/>
</dbReference>
<keyword evidence="1" id="KW-0812">Transmembrane</keyword>
<accession>A0A813QE37</accession>
<comment type="caution">
    <text evidence="2">The sequence shown here is derived from an EMBL/GenBank/DDBJ whole genome shotgun (WGS) entry which is preliminary data.</text>
</comment>
<organism evidence="2 4">
    <name type="scientific">Adineta steineri</name>
    <dbReference type="NCBI Taxonomy" id="433720"/>
    <lineage>
        <taxon>Eukaryota</taxon>
        <taxon>Metazoa</taxon>
        <taxon>Spiralia</taxon>
        <taxon>Gnathifera</taxon>
        <taxon>Rotifera</taxon>
        <taxon>Eurotatoria</taxon>
        <taxon>Bdelloidea</taxon>
        <taxon>Adinetida</taxon>
        <taxon>Adinetidae</taxon>
        <taxon>Adineta</taxon>
    </lineage>
</organism>
<dbReference type="AlphaFoldDB" id="A0A813QE37"/>
<dbReference type="Proteomes" id="UP000663860">
    <property type="component" value="Unassembled WGS sequence"/>
</dbReference>
<name>A0A813QE37_9BILA</name>
<dbReference type="EMBL" id="CAJNOE010000029">
    <property type="protein sequence ID" value="CAF0766363.1"/>
    <property type="molecule type" value="Genomic_DNA"/>
</dbReference>
<gene>
    <name evidence="2" type="ORF">IZO911_LOCUS5016</name>
    <name evidence="3" type="ORF">KXQ929_LOCUS25656</name>
</gene>
<dbReference type="Proteomes" id="UP000663868">
    <property type="component" value="Unassembled WGS sequence"/>
</dbReference>
<evidence type="ECO:0000313" key="2">
    <source>
        <dbReference type="EMBL" id="CAF0766363.1"/>
    </source>
</evidence>
<feature type="transmembrane region" description="Helical" evidence="1">
    <location>
        <begin position="154"/>
        <end position="173"/>
    </location>
</feature>
<proteinExistence type="predicted"/>
<evidence type="ECO:0000313" key="4">
    <source>
        <dbReference type="Proteomes" id="UP000663860"/>
    </source>
</evidence>
<protein>
    <submittedName>
        <fullName evidence="2">Uncharacterized protein</fullName>
    </submittedName>
</protein>
<keyword evidence="1" id="KW-1133">Transmembrane helix</keyword>
<keyword evidence="1" id="KW-0472">Membrane</keyword>
<sequence>MVCSWELADVYGSIYPPCQTDRRAIGTFSSLPPINLIVTRNQSGLLLLWQNVHSFGKKSHIFIILVNDVFYLLNIVQLPSQLEIISVKLHPIITDYYIPYSIYEDNPYLNVILSLIDKIIIRQQQSILIRIKLKEYHNRKITNNSSSLIRINDFRYLLLFVIFILYILKVIAFC</sequence>
<evidence type="ECO:0000313" key="3">
    <source>
        <dbReference type="EMBL" id="CAF3951867.1"/>
    </source>
</evidence>
<evidence type="ECO:0000256" key="1">
    <source>
        <dbReference type="SAM" id="Phobius"/>
    </source>
</evidence>